<feature type="binding site" evidence="10">
    <location>
        <position position="87"/>
    </location>
    <ligand>
        <name>Zn(2+)</name>
        <dbReference type="ChEBI" id="CHEBI:29105"/>
        <label>1</label>
        <note>catalytic</note>
    </ligand>
</feature>
<comment type="similarity">
    <text evidence="10">Belongs to the RNase Z family.</text>
</comment>
<feature type="binding site" evidence="10">
    <location>
        <position position="85"/>
    </location>
    <ligand>
        <name>Zn(2+)</name>
        <dbReference type="ChEBI" id="CHEBI:29105"/>
        <label>1</label>
        <note>catalytic</note>
    </ligand>
</feature>
<name>E0NE60_PEDAC</name>
<dbReference type="Pfam" id="PF23023">
    <property type="entry name" value="Anti-Pycsar_Apyc1"/>
    <property type="match status" value="1"/>
</dbReference>
<accession>E0NE60</accession>
<evidence type="ECO:0000256" key="3">
    <source>
        <dbReference type="ARBA" id="ARBA00022694"/>
    </source>
</evidence>
<evidence type="ECO:0000256" key="2">
    <source>
        <dbReference type="ARBA" id="ARBA00012477"/>
    </source>
</evidence>
<keyword evidence="12" id="KW-1185">Reference proteome</keyword>
<keyword evidence="5 10" id="KW-0479">Metal-binding</keyword>
<comment type="cofactor">
    <cofactor evidence="10">
        <name>Zn(2+)</name>
        <dbReference type="ChEBI" id="CHEBI:29105"/>
    </cofactor>
    <text evidence="10">Binds 2 Zn(2+) ions.</text>
</comment>
<evidence type="ECO:0000256" key="6">
    <source>
        <dbReference type="ARBA" id="ARBA00022759"/>
    </source>
</evidence>
<organism evidence="11 12">
    <name type="scientific">Pediococcus acidilactici DSM 20284</name>
    <dbReference type="NCBI Taxonomy" id="862514"/>
    <lineage>
        <taxon>Bacteria</taxon>
        <taxon>Bacillati</taxon>
        <taxon>Bacillota</taxon>
        <taxon>Bacilli</taxon>
        <taxon>Lactobacillales</taxon>
        <taxon>Lactobacillaceae</taxon>
        <taxon>Pediococcus</taxon>
        <taxon>Pediococcus acidilactici group</taxon>
    </lineage>
</organism>
<feature type="active site" description="Proton acceptor" evidence="10">
    <location>
        <position position="89"/>
    </location>
</feature>
<evidence type="ECO:0000256" key="8">
    <source>
        <dbReference type="ARBA" id="ARBA00022833"/>
    </source>
</evidence>
<evidence type="ECO:0000256" key="5">
    <source>
        <dbReference type="ARBA" id="ARBA00022723"/>
    </source>
</evidence>
<reference evidence="11" key="1">
    <citation type="submission" date="2010-07" db="EMBL/GenBank/DDBJ databases">
        <authorList>
            <person name="Muzny D."/>
            <person name="Qin X."/>
            <person name="Deng J."/>
            <person name="Jiang H."/>
            <person name="Liu Y."/>
            <person name="Qu J."/>
            <person name="Song X.-Z."/>
            <person name="Zhang L."/>
            <person name="Thornton R."/>
            <person name="Coyle M."/>
            <person name="Francisco L."/>
            <person name="Jackson L."/>
            <person name="Javaid M."/>
            <person name="Korchina V."/>
            <person name="Kovar C."/>
            <person name="Mata R."/>
            <person name="Mathew T."/>
            <person name="Ngo R."/>
            <person name="Nguyen L."/>
            <person name="Nguyen N."/>
            <person name="Okwuonu G."/>
            <person name="Ongeri F."/>
            <person name="Pham C."/>
            <person name="Simmons D."/>
            <person name="Wilczek-Boney K."/>
            <person name="Hale W."/>
            <person name="Jakkamsetti A."/>
            <person name="Pham P."/>
            <person name="Ruth R."/>
            <person name="San Lucas F."/>
            <person name="Warren J."/>
            <person name="Zhang J."/>
            <person name="Zhao Z."/>
            <person name="Zhou C."/>
            <person name="Zhu D."/>
            <person name="Lee S."/>
            <person name="Bess C."/>
            <person name="Blankenburg K."/>
            <person name="Forbes L."/>
            <person name="Fu Q."/>
            <person name="Gubbala S."/>
            <person name="Hirani K."/>
            <person name="Jayaseelan J.C."/>
            <person name="Lara F."/>
            <person name="Munidasa M."/>
            <person name="Palculict T."/>
            <person name="Patil S."/>
            <person name="Pu L.-L."/>
            <person name="Saada N."/>
            <person name="Tang L."/>
            <person name="Weissenberger G."/>
            <person name="Zhu Y."/>
            <person name="Hemphill L."/>
            <person name="Shang Y."/>
            <person name="Youmans B."/>
            <person name="Ayvaz T."/>
            <person name="Ross M."/>
            <person name="Santibanez J."/>
            <person name="Aqrawi P."/>
            <person name="Gross S."/>
            <person name="Joshi V."/>
            <person name="Fowler G."/>
            <person name="Nazareth L."/>
            <person name="Reid J."/>
            <person name="Worley K."/>
            <person name="Petrosino J."/>
            <person name="Highlander S."/>
            <person name="Gibbs R."/>
        </authorList>
    </citation>
    <scope>NUCLEOTIDE SEQUENCE [LARGE SCALE GENOMIC DNA]</scope>
    <source>
        <strain evidence="11">DSM 20284</strain>
    </source>
</reference>
<gene>
    <name evidence="10 11" type="primary">rnz</name>
    <name evidence="11" type="ORF">HMPREF0623_0582</name>
</gene>
<feature type="binding site" evidence="10">
    <location>
        <position position="292"/>
    </location>
    <ligand>
        <name>Zn(2+)</name>
        <dbReference type="ChEBI" id="CHEBI:29105"/>
        <label>2</label>
        <note>catalytic</note>
    </ligand>
</feature>
<evidence type="ECO:0000256" key="9">
    <source>
        <dbReference type="ARBA" id="ARBA00057812"/>
    </source>
</evidence>
<comment type="catalytic activity">
    <reaction evidence="10">
        <text>Endonucleolytic cleavage of RNA, removing extra 3' nucleotides from tRNA precursor, generating 3' termini of tRNAs. A 3'-hydroxy group is left at the tRNA terminus and a 5'-phosphoryl group is left at the trailer molecule.</text>
        <dbReference type="EC" id="3.1.26.11"/>
    </reaction>
</comment>
<proteinExistence type="inferred from homology"/>
<evidence type="ECO:0000256" key="10">
    <source>
        <dbReference type="HAMAP-Rule" id="MF_01818"/>
    </source>
</evidence>
<feature type="binding site" evidence="10">
    <location>
        <position position="234"/>
    </location>
    <ligand>
        <name>Zn(2+)</name>
        <dbReference type="ChEBI" id="CHEBI:29105"/>
        <label>1</label>
        <note>catalytic</note>
    </ligand>
</feature>
<keyword evidence="8 10" id="KW-0862">Zinc</keyword>
<sequence length="330" mass="36901">MDASDTIKLSKKWMLRQCIGESMQLEFLGTGAGSPGRFRNVTSVALKLLDESNEVWLFDCGEATQHQILKTNIRPRKIDKIFISHLHGDHIFGLPGFLSSRSNQGGDSELTIYGPAGIKDFVMTALRISETKLAYRIRFVEITKGGKLFEDANYVVEVAELDHRIKSYGFRVREKDHPGELLVDKLKEMAIPAGPIYGEIKQGKQVTLPDGKVIDGKDFIGKPQPGRVVTILGDTRQTANIEKLAYHADVLVHESTFGKQEGSLARKYYHSTNMQAARIAQKCRVKKLLLTHISARYTGKLAKQLEKDACTIFANTKVVQDFDEIDVPLP</sequence>
<dbReference type="NCBIfam" id="TIGR02651">
    <property type="entry name" value="RNase_Z"/>
    <property type="match status" value="1"/>
</dbReference>
<keyword evidence="4 10" id="KW-0540">Nuclease</keyword>
<keyword evidence="6 10" id="KW-0255">Endonuclease</keyword>
<evidence type="ECO:0000313" key="12">
    <source>
        <dbReference type="Proteomes" id="UP000004470"/>
    </source>
</evidence>
<dbReference type="Gene3D" id="3.60.15.10">
    <property type="entry name" value="Ribonuclease Z/Hydroxyacylglutathione hydrolase-like"/>
    <property type="match status" value="1"/>
</dbReference>
<comment type="caution">
    <text evidence="11">The sequence shown here is derived from an EMBL/GenBank/DDBJ whole genome shotgun (WGS) entry which is preliminary data.</text>
</comment>
<comment type="function">
    <text evidence="9 10">Zinc phosphodiesterase, which displays some tRNA 3'-processing endonuclease activity. Probably involved in tRNA maturation, by removing a 3'-trailer from precursor tRNA.</text>
</comment>
<dbReference type="FunFam" id="3.60.15.10:FF:000002">
    <property type="entry name" value="Ribonuclease Z"/>
    <property type="match status" value="1"/>
</dbReference>
<protein>
    <recommendedName>
        <fullName evidence="2 10">Ribonuclease Z</fullName>
        <shortName evidence="10">RNase Z</shortName>
        <ecNumber evidence="2 10">3.1.26.11</ecNumber>
    </recommendedName>
    <alternativeName>
        <fullName evidence="10">tRNA 3 endonuclease</fullName>
    </alternativeName>
    <alternativeName>
        <fullName evidence="10">tRNase Z</fullName>
    </alternativeName>
</protein>
<comment type="subunit">
    <text evidence="1 10">Homodimer.</text>
</comment>
<dbReference type="GO" id="GO:0042781">
    <property type="term" value="F:3'-tRNA processing endoribonuclease activity"/>
    <property type="evidence" value="ECO:0007669"/>
    <property type="project" value="UniProtKB-UniRule"/>
</dbReference>
<dbReference type="PANTHER" id="PTHR46018:SF2">
    <property type="entry name" value="ZINC PHOSPHODIESTERASE ELAC PROTEIN 1"/>
    <property type="match status" value="1"/>
</dbReference>
<evidence type="ECO:0000256" key="7">
    <source>
        <dbReference type="ARBA" id="ARBA00022801"/>
    </source>
</evidence>
<dbReference type="NCBIfam" id="NF000801">
    <property type="entry name" value="PRK00055.1-3"/>
    <property type="match status" value="1"/>
</dbReference>
<dbReference type="EMBL" id="AEEG01000002">
    <property type="protein sequence ID" value="EFL96531.1"/>
    <property type="molecule type" value="Genomic_DNA"/>
</dbReference>
<dbReference type="GO" id="GO:0008270">
    <property type="term" value="F:zinc ion binding"/>
    <property type="evidence" value="ECO:0007669"/>
    <property type="project" value="UniProtKB-UniRule"/>
</dbReference>
<evidence type="ECO:0000256" key="1">
    <source>
        <dbReference type="ARBA" id="ARBA00011738"/>
    </source>
</evidence>
<keyword evidence="7 10" id="KW-0378">Hydrolase</keyword>
<dbReference type="InterPro" id="IPR013471">
    <property type="entry name" value="RNase_Z/BN"/>
</dbReference>
<dbReference type="HAMAP" id="MF_01818">
    <property type="entry name" value="RNase_Z_BN"/>
    <property type="match status" value="1"/>
</dbReference>
<feature type="binding site" evidence="10">
    <location>
        <position position="90"/>
    </location>
    <ligand>
        <name>Zn(2+)</name>
        <dbReference type="ChEBI" id="CHEBI:29105"/>
        <label>2</label>
        <note>catalytic</note>
    </ligand>
</feature>
<feature type="binding site" evidence="10">
    <location>
        <position position="163"/>
    </location>
    <ligand>
        <name>Zn(2+)</name>
        <dbReference type="ChEBI" id="CHEBI:29105"/>
        <label>1</label>
        <note>catalytic</note>
    </ligand>
</feature>
<dbReference type="SUPFAM" id="SSF56281">
    <property type="entry name" value="Metallo-hydrolase/oxidoreductase"/>
    <property type="match status" value="1"/>
</dbReference>
<feature type="binding site" evidence="10">
    <location>
        <position position="234"/>
    </location>
    <ligand>
        <name>Zn(2+)</name>
        <dbReference type="ChEBI" id="CHEBI:29105"/>
        <label>2</label>
        <note>catalytic</note>
    </ligand>
</feature>
<dbReference type="HOGENOM" id="CLU_031317_2_0_9"/>
<dbReference type="PANTHER" id="PTHR46018">
    <property type="entry name" value="ZINC PHOSPHODIESTERASE ELAC PROTEIN 1"/>
    <property type="match status" value="1"/>
</dbReference>
<dbReference type="eggNOG" id="COG1234">
    <property type="taxonomic scope" value="Bacteria"/>
</dbReference>
<dbReference type="GO" id="GO:0042802">
    <property type="term" value="F:identical protein binding"/>
    <property type="evidence" value="ECO:0007669"/>
    <property type="project" value="UniProtKB-ARBA"/>
</dbReference>
<dbReference type="AlphaFoldDB" id="E0NE60"/>
<feature type="binding site" evidence="10">
    <location>
        <position position="89"/>
    </location>
    <ligand>
        <name>Zn(2+)</name>
        <dbReference type="ChEBI" id="CHEBI:29105"/>
        <label>2</label>
        <note>catalytic</note>
    </ligand>
</feature>
<keyword evidence="3 10" id="KW-0819">tRNA processing</keyword>
<evidence type="ECO:0000313" key="11">
    <source>
        <dbReference type="EMBL" id="EFL96531.1"/>
    </source>
</evidence>
<evidence type="ECO:0000256" key="4">
    <source>
        <dbReference type="ARBA" id="ARBA00022722"/>
    </source>
</evidence>
<dbReference type="Proteomes" id="UP000004470">
    <property type="component" value="Unassembled WGS sequence"/>
</dbReference>
<dbReference type="CDD" id="cd07717">
    <property type="entry name" value="RNaseZ_ZiPD-like_MBL-fold"/>
    <property type="match status" value="1"/>
</dbReference>
<dbReference type="EC" id="3.1.26.11" evidence="2 10"/>
<dbReference type="InterPro" id="IPR036866">
    <property type="entry name" value="RibonucZ/Hydroxyglut_hydro"/>
</dbReference>